<protein>
    <recommendedName>
        <fullName evidence="3">Reverse transcriptase zinc-binding domain-containing protein</fullName>
    </recommendedName>
</protein>
<keyword evidence="2" id="KW-1185">Reference proteome</keyword>
<dbReference type="AlphaFoldDB" id="A0ABD3GKJ2"/>
<proteinExistence type="predicted"/>
<name>A0ABD3GKJ2_9MARC</name>
<evidence type="ECO:0008006" key="3">
    <source>
        <dbReference type="Google" id="ProtNLM"/>
    </source>
</evidence>
<reference evidence="1 2" key="1">
    <citation type="submission" date="2024-09" db="EMBL/GenBank/DDBJ databases">
        <title>Chromosome-scale assembly of Riccia sorocarpa.</title>
        <authorList>
            <person name="Paukszto L."/>
        </authorList>
    </citation>
    <scope>NUCLEOTIDE SEQUENCE [LARGE SCALE GENOMIC DNA]</scope>
    <source>
        <strain evidence="1">LP-2024</strain>
        <tissue evidence="1">Aerial parts of the thallus</tissue>
    </source>
</reference>
<organism evidence="1 2">
    <name type="scientific">Riccia sorocarpa</name>
    <dbReference type="NCBI Taxonomy" id="122646"/>
    <lineage>
        <taxon>Eukaryota</taxon>
        <taxon>Viridiplantae</taxon>
        <taxon>Streptophyta</taxon>
        <taxon>Embryophyta</taxon>
        <taxon>Marchantiophyta</taxon>
        <taxon>Marchantiopsida</taxon>
        <taxon>Marchantiidae</taxon>
        <taxon>Marchantiales</taxon>
        <taxon>Ricciaceae</taxon>
        <taxon>Riccia</taxon>
    </lineage>
</organism>
<comment type="caution">
    <text evidence="1">The sequence shown here is derived from an EMBL/GenBank/DDBJ whole genome shotgun (WGS) entry which is preliminary data.</text>
</comment>
<gene>
    <name evidence="1" type="ORF">R1sor_022698</name>
</gene>
<evidence type="ECO:0000313" key="2">
    <source>
        <dbReference type="Proteomes" id="UP001633002"/>
    </source>
</evidence>
<evidence type="ECO:0000313" key="1">
    <source>
        <dbReference type="EMBL" id="KAL3679742.1"/>
    </source>
</evidence>
<dbReference type="Proteomes" id="UP001633002">
    <property type="component" value="Unassembled WGS sequence"/>
</dbReference>
<dbReference type="EMBL" id="JBJQOH010000007">
    <property type="protein sequence ID" value="KAL3679742.1"/>
    <property type="molecule type" value="Genomic_DNA"/>
</dbReference>
<sequence length="510" mass="58255">MHMSVQSLTFLVSTISQDYVVIGADSEGASGGIAFLIHSSVTVLEGREVSSKFLWRSFSLQGEAFHLAGIHAPHDTLQRIQFWMLQDEFTSSIHHDAYQMSDHIPVSLLISNQQQVPQAEHRSFYFKADAWLLSRPEIYDRLKCLWSTTCANSRAIGLELFVEAWNVMRKEVKDLQYSHVRRLSQLDVKKRDLENLSASIEVTPEITNGILELADEVSAESLSYMDDMPTLSEFTDILRDSAKCRAPGFDGFNAEALLAVWGFVGPTYMEAMQYCCMGHLRRFALNNVRRLPMTSAFVDDTAFLTDTSPATFQVVIWLLEWFGSWAASDKILKKLSRYIGRQLSFEARVVVLRFLIQALMPFALALVKFRMQDLHMIDRLFSIFLWGSNSDGKAKVALAAWRRVALSTDLGGVGIWDIRPFQNSILCLHKRDNLFLWRITFKAFFTGTRMQQMRVDEGKCYYCGNFVENIPYMFFTCEDKAQALAVSLEARHLIPLRFQTQVSALLPDIY</sequence>
<accession>A0ABD3GKJ2</accession>